<protein>
    <submittedName>
        <fullName evidence="1">Uncharacterized protein</fullName>
    </submittedName>
</protein>
<accession>A0A371II64</accession>
<dbReference type="AlphaFoldDB" id="A0A371II64"/>
<proteinExistence type="predicted"/>
<keyword evidence="2" id="KW-1185">Reference proteome</keyword>
<organism evidence="1 2">
    <name type="scientific">Mucuna pruriens</name>
    <name type="common">Velvet bean</name>
    <name type="synonym">Dolichos pruriens</name>
    <dbReference type="NCBI Taxonomy" id="157652"/>
    <lineage>
        <taxon>Eukaryota</taxon>
        <taxon>Viridiplantae</taxon>
        <taxon>Streptophyta</taxon>
        <taxon>Embryophyta</taxon>
        <taxon>Tracheophyta</taxon>
        <taxon>Spermatophyta</taxon>
        <taxon>Magnoliopsida</taxon>
        <taxon>eudicotyledons</taxon>
        <taxon>Gunneridae</taxon>
        <taxon>Pentapetalae</taxon>
        <taxon>rosids</taxon>
        <taxon>fabids</taxon>
        <taxon>Fabales</taxon>
        <taxon>Fabaceae</taxon>
        <taxon>Papilionoideae</taxon>
        <taxon>50 kb inversion clade</taxon>
        <taxon>NPAAA clade</taxon>
        <taxon>indigoferoid/millettioid clade</taxon>
        <taxon>Phaseoleae</taxon>
        <taxon>Mucuna</taxon>
    </lineage>
</organism>
<evidence type="ECO:0000313" key="2">
    <source>
        <dbReference type="Proteomes" id="UP000257109"/>
    </source>
</evidence>
<gene>
    <name evidence="1" type="ORF">CR513_00153</name>
</gene>
<dbReference type="Proteomes" id="UP000257109">
    <property type="component" value="Unassembled WGS sequence"/>
</dbReference>
<name>A0A371II64_MUCPR</name>
<evidence type="ECO:0000313" key="1">
    <source>
        <dbReference type="EMBL" id="RDY14747.1"/>
    </source>
</evidence>
<reference evidence="1" key="1">
    <citation type="submission" date="2018-05" db="EMBL/GenBank/DDBJ databases">
        <title>Draft genome of Mucuna pruriens seed.</title>
        <authorList>
            <person name="Nnadi N.E."/>
            <person name="Vos R."/>
            <person name="Hasami M.H."/>
            <person name="Devisetty U.K."/>
            <person name="Aguiy J.C."/>
        </authorList>
    </citation>
    <scope>NUCLEOTIDE SEQUENCE [LARGE SCALE GENOMIC DNA]</scope>
    <source>
        <strain evidence="1">JCA_2017</strain>
    </source>
</reference>
<dbReference type="EMBL" id="QJKJ01000023">
    <property type="protein sequence ID" value="RDY14747.1"/>
    <property type="molecule type" value="Genomic_DNA"/>
</dbReference>
<feature type="non-terminal residue" evidence="1">
    <location>
        <position position="1"/>
    </location>
</feature>
<comment type="caution">
    <text evidence="1">The sequence shown here is derived from an EMBL/GenBank/DDBJ whole genome shotgun (WGS) entry which is preliminary data.</text>
</comment>
<sequence>MNDKGSDRICDHMFNLSKSKSRTLKTRKFAEDGKRMDTIWSLLTCSLLMYRYQVFFGITSTSTCALDHLESWDEVLPLVKFNICT</sequence>